<reference evidence="1 2" key="1">
    <citation type="journal article" date="2015" name="Genome Announc.">
        <title>Expanding the biotechnology potential of lactobacilli through comparative genomics of 213 strains and associated genera.</title>
        <authorList>
            <person name="Sun Z."/>
            <person name="Harris H.M."/>
            <person name="McCann A."/>
            <person name="Guo C."/>
            <person name="Argimon S."/>
            <person name="Zhang W."/>
            <person name="Yang X."/>
            <person name="Jeffery I.B."/>
            <person name="Cooney J.C."/>
            <person name="Kagawa T.F."/>
            <person name="Liu W."/>
            <person name="Song Y."/>
            <person name="Salvetti E."/>
            <person name="Wrobel A."/>
            <person name="Rasinkangas P."/>
            <person name="Parkhill J."/>
            <person name="Rea M.C."/>
            <person name="O'Sullivan O."/>
            <person name="Ritari J."/>
            <person name="Douillard F.P."/>
            <person name="Paul Ross R."/>
            <person name="Yang R."/>
            <person name="Briner A.E."/>
            <person name="Felis G.E."/>
            <person name="de Vos W.M."/>
            <person name="Barrangou R."/>
            <person name="Klaenhammer T.R."/>
            <person name="Caufield P.W."/>
            <person name="Cui Y."/>
            <person name="Zhang H."/>
            <person name="O'Toole P.W."/>
        </authorList>
    </citation>
    <scope>NUCLEOTIDE SEQUENCE [LARGE SCALE GENOMIC DNA]</scope>
    <source>
        <strain evidence="1 2">DSM 18630</strain>
    </source>
</reference>
<evidence type="ECO:0000313" key="1">
    <source>
        <dbReference type="EMBL" id="KRM08211.1"/>
    </source>
</evidence>
<dbReference type="EMBL" id="AZGB01000001">
    <property type="protein sequence ID" value="KRM08211.1"/>
    <property type="molecule type" value="Genomic_DNA"/>
</dbReference>
<dbReference type="SUPFAM" id="SSF81301">
    <property type="entry name" value="Nucleotidyltransferase"/>
    <property type="match status" value="1"/>
</dbReference>
<comment type="caution">
    <text evidence="1">The sequence shown here is derived from an EMBL/GenBank/DDBJ whole genome shotgun (WGS) entry which is preliminary data.</text>
</comment>
<dbReference type="STRING" id="1423750.FC89_GL001548"/>
<dbReference type="GeneID" id="98317751"/>
<dbReference type="InterPro" id="IPR007344">
    <property type="entry name" value="GrpB/CoaE"/>
</dbReference>
<sequence>MHTKHIEIENYDPKWLFNFNKIKNILVAKLDGFVLDIEHVGSTAVVGLCAKPILDIDVVIKDYSNFDLIKRKLSKLGYTCEGDLGIPDRFAFCYDESKSKLFRHHLYVCPVFF</sequence>
<dbReference type="InterPro" id="IPR043519">
    <property type="entry name" value="NT_sf"/>
</dbReference>
<dbReference type="PANTHER" id="PTHR34822">
    <property type="entry name" value="GRPB DOMAIN PROTEIN (AFU_ORTHOLOGUE AFUA_1G01530)"/>
    <property type="match status" value="1"/>
</dbReference>
<evidence type="ECO:0000313" key="2">
    <source>
        <dbReference type="Proteomes" id="UP000051451"/>
    </source>
</evidence>
<dbReference type="Proteomes" id="UP000051451">
    <property type="component" value="Unassembled WGS sequence"/>
</dbReference>
<evidence type="ECO:0008006" key="3">
    <source>
        <dbReference type="Google" id="ProtNLM"/>
    </source>
</evidence>
<accession>A0A0R1VYR9</accession>
<dbReference type="AlphaFoldDB" id="A0A0R1VYR9"/>
<organism evidence="1 2">
    <name type="scientific">Liquorilactobacillus ghanensis DSM 18630</name>
    <dbReference type="NCBI Taxonomy" id="1423750"/>
    <lineage>
        <taxon>Bacteria</taxon>
        <taxon>Bacillati</taxon>
        <taxon>Bacillota</taxon>
        <taxon>Bacilli</taxon>
        <taxon>Lactobacillales</taxon>
        <taxon>Lactobacillaceae</taxon>
        <taxon>Liquorilactobacillus</taxon>
    </lineage>
</organism>
<protein>
    <recommendedName>
        <fullName evidence="3">GrpB family protein</fullName>
    </recommendedName>
</protein>
<dbReference type="Pfam" id="PF04229">
    <property type="entry name" value="GrpB"/>
    <property type="match status" value="1"/>
</dbReference>
<dbReference type="PATRIC" id="fig|1423750.3.peg.1590"/>
<name>A0A0R1VYR9_9LACO</name>
<gene>
    <name evidence="1" type="ORF">FC89_GL001548</name>
</gene>
<dbReference type="RefSeq" id="WP_201780758.1">
    <property type="nucleotide sequence ID" value="NZ_AZGB01000001.1"/>
</dbReference>
<dbReference type="PANTHER" id="PTHR34822:SF1">
    <property type="entry name" value="GRPB FAMILY PROTEIN"/>
    <property type="match status" value="1"/>
</dbReference>
<proteinExistence type="predicted"/>
<keyword evidence="2" id="KW-1185">Reference proteome</keyword>
<dbReference type="Gene3D" id="3.30.460.10">
    <property type="entry name" value="Beta Polymerase, domain 2"/>
    <property type="match status" value="1"/>
</dbReference>